<comment type="similarity">
    <text evidence="4">Belongs to the bacterial secretin family.</text>
</comment>
<dbReference type="PROSITE" id="PS00875">
    <property type="entry name" value="T2SP_D"/>
    <property type="match status" value="1"/>
</dbReference>
<dbReference type="InterPro" id="IPR004846">
    <property type="entry name" value="T2SS/T3SS_dom"/>
</dbReference>
<feature type="domain" description="NolW-like" evidence="8">
    <location>
        <begin position="729"/>
        <end position="808"/>
    </location>
</feature>
<evidence type="ECO:0000256" key="4">
    <source>
        <dbReference type="RuleBase" id="RU004003"/>
    </source>
</evidence>
<dbReference type="InterPro" id="IPR038591">
    <property type="entry name" value="NolW-like_sf"/>
</dbReference>
<evidence type="ECO:0000256" key="2">
    <source>
        <dbReference type="ARBA" id="ARBA00022729"/>
    </source>
</evidence>
<dbReference type="PANTHER" id="PTHR30332:SF24">
    <property type="entry name" value="SECRETIN GSPD-RELATED"/>
    <property type="match status" value="1"/>
</dbReference>
<dbReference type="InterPro" id="IPR001775">
    <property type="entry name" value="GspD/PilQ"/>
</dbReference>
<dbReference type="GO" id="GO:0015627">
    <property type="term" value="C:type II protein secretion system complex"/>
    <property type="evidence" value="ECO:0007669"/>
    <property type="project" value="TreeGrafter"/>
</dbReference>
<evidence type="ECO:0000256" key="6">
    <source>
        <dbReference type="SAM" id="MobiDB-lite"/>
    </source>
</evidence>
<feature type="compositionally biased region" description="Polar residues" evidence="6">
    <location>
        <begin position="286"/>
        <end position="299"/>
    </location>
</feature>
<comment type="caution">
    <text evidence="9">The sequence shown here is derived from an EMBL/GenBank/DDBJ whole genome shotgun (WGS) entry which is preliminary data.</text>
</comment>
<dbReference type="Gene3D" id="3.30.1370.120">
    <property type="match status" value="5"/>
</dbReference>
<dbReference type="PRINTS" id="PR00811">
    <property type="entry name" value="BCTERIALGSPD"/>
</dbReference>
<sequence length="1255" mass="135831">MHQVRQHYRFLFPIMLSILLGVEWGSAQSPKAPTTAPKVPTTAPKVPTIVSYAMRHKTPAEIETAFSPLVESAPNVHMQSDNENGRLVLEGPPWAHQLLAQVLQRLDQAPTVDTVPANVANSDAATSNSPSSSTVRLLPPKAQPGSPVRLPDTQQIEKSPVPANVESVRRILPLPTGQSKAIRDHVLRLFGERLQVSNGQTAQGSNGIIPGQFSMTTSSGILRIGFDLDREDVLLDGPANVVDQFGRLLTAIVQRFQRQSTALTNQPQQRVLMLRREVQPGVKQLIDSSQNNRSPSQVPDTDGAALGDQRSRMLFRLTGIQQASTQAAQDLPPPTSNPQSDTNRSEPAAPRPIPPSLPQLEGVEVETLPDLDAIILRGRDQDLDQLSEIIRELELLSRQTQPAIEVIYLQHTHSQGISDLIEQTQESLLGTRQGRAIVTPLGKPNALLLLGWGDAVAALKELIAKLDQPVPPESQFNLFRLKYASAAALQRTINSFFARRQGDLAPQVMSTIDIRTNSLIVHAAPRDMIEVARLVERLDTIDGETVQRTRVFEIQNSLAADVAETLRNTIDGTNSAATSTAMELMLDDRGQSIISGILENIQITVDARKNNLIISAPAENFDVIEALIEKLDSPGMVAKIKIFPIQNGDAASLIQTLRSLLPSRAGADPVTSAQLSSSPGESSLAPLRFTVDIRSNSIIATGSDGDLRIVDALLLRLDEADAMQRQNTVYQLKNSPAVDVALAINEFLRNTRQVENASPAVLNPYAQLEKEVVVVPEPVSNKLIVSATPRYFNEVRMMIEKLDEQPPQVMIQVLIAEVLLNNTDEFGVELGIQDSVLFDRSLLGDLLTVTSTTNVTSPGGAVTSTTQDNVISATNEPGLNFNSTDPLGNSGSAQAIANAANIGGQGISNFDLGRANAELGFGGLVLSASSENVSVLLRALEESRRLEVLSRPQVLTLDNQPAFIQVGQRVPRITGSTINQIGQQNTITLENVGLILGVTPRISPEGNVTMEIDAEKSEVGPESEGIPVSATADGTVVRSPRVNVASAQATVSAADGETIILGGLISNNRKQHHRKVPWLGDLPLIKHLFRYDSVSNRRAELLIILTPHIVRSPADMERLKQTEMARMSWCACDVFNLHGEIVSDPTTESLFSGNYQDFGVDVIYPHDDPRGQNMVMEPSEIPNEMSVLQPAHSSMQNPVINGSGNIMDNTMETTVENLADPIWSASPMPDNTLPPGRLSSPDTMLSAPNAIGSGL</sequence>
<dbReference type="RefSeq" id="WP_146398288.1">
    <property type="nucleotide sequence ID" value="NZ_SJPJ01000001.1"/>
</dbReference>
<keyword evidence="3" id="KW-0472">Membrane</keyword>
<feature type="region of interest" description="Disordered" evidence="6">
    <location>
        <begin position="323"/>
        <end position="361"/>
    </location>
</feature>
<feature type="domain" description="Type II/III secretion system secretin-like" evidence="7">
    <location>
        <begin position="939"/>
        <end position="1111"/>
    </location>
</feature>
<dbReference type="InterPro" id="IPR004845">
    <property type="entry name" value="T2SS_GspD_CS"/>
</dbReference>
<comment type="subcellular location">
    <subcellularLocation>
        <location evidence="5">Cell outer membrane</location>
    </subcellularLocation>
    <subcellularLocation>
        <location evidence="1">Membrane</location>
    </subcellularLocation>
</comment>
<evidence type="ECO:0000259" key="7">
    <source>
        <dbReference type="Pfam" id="PF00263"/>
    </source>
</evidence>
<dbReference type="GO" id="GO:0009279">
    <property type="term" value="C:cell outer membrane"/>
    <property type="evidence" value="ECO:0007669"/>
    <property type="project" value="UniProtKB-SubCell"/>
</dbReference>
<feature type="domain" description="NolW-like" evidence="8">
    <location>
        <begin position="641"/>
        <end position="721"/>
    </location>
</feature>
<evidence type="ECO:0000259" key="8">
    <source>
        <dbReference type="Pfam" id="PF03958"/>
    </source>
</evidence>
<dbReference type="EMBL" id="SJPJ01000001">
    <property type="protein sequence ID" value="TWT82035.1"/>
    <property type="molecule type" value="Genomic_DNA"/>
</dbReference>
<dbReference type="Proteomes" id="UP000315010">
    <property type="component" value="Unassembled WGS sequence"/>
</dbReference>
<dbReference type="InterPro" id="IPR005644">
    <property type="entry name" value="NolW-like"/>
</dbReference>
<feature type="region of interest" description="Disordered" evidence="6">
    <location>
        <begin position="285"/>
        <end position="305"/>
    </location>
</feature>
<evidence type="ECO:0000256" key="1">
    <source>
        <dbReference type="ARBA" id="ARBA00004370"/>
    </source>
</evidence>
<feature type="compositionally biased region" description="Low complexity" evidence="6">
    <location>
        <begin position="120"/>
        <end position="134"/>
    </location>
</feature>
<dbReference type="GO" id="GO:0009306">
    <property type="term" value="P:protein secretion"/>
    <property type="evidence" value="ECO:0007669"/>
    <property type="project" value="InterPro"/>
</dbReference>
<dbReference type="OrthoDB" id="9779724at2"/>
<dbReference type="PANTHER" id="PTHR30332">
    <property type="entry name" value="PROBABLE GENERAL SECRETION PATHWAY PROTEIN D"/>
    <property type="match status" value="1"/>
</dbReference>
<feature type="domain" description="NolW-like" evidence="8">
    <location>
        <begin position="549"/>
        <end position="636"/>
    </location>
</feature>
<name>A0A5C5Z496_9BACT</name>
<dbReference type="AlphaFoldDB" id="A0A5C5Z496"/>
<feature type="region of interest" description="Disordered" evidence="6">
    <location>
        <begin position="119"/>
        <end position="162"/>
    </location>
</feature>
<keyword evidence="5" id="KW-0813">Transport</keyword>
<evidence type="ECO:0000256" key="5">
    <source>
        <dbReference type="RuleBase" id="RU004004"/>
    </source>
</evidence>
<feature type="domain" description="NolW-like" evidence="8">
    <location>
        <begin position="478"/>
        <end position="539"/>
    </location>
</feature>
<keyword evidence="10" id="KW-1185">Reference proteome</keyword>
<reference evidence="9 10" key="1">
    <citation type="submission" date="2019-02" db="EMBL/GenBank/DDBJ databases">
        <title>Deep-cultivation of Planctomycetes and their phenomic and genomic characterization uncovers novel biology.</title>
        <authorList>
            <person name="Wiegand S."/>
            <person name="Jogler M."/>
            <person name="Boedeker C."/>
            <person name="Pinto D."/>
            <person name="Vollmers J."/>
            <person name="Rivas-Marin E."/>
            <person name="Kohn T."/>
            <person name="Peeters S.H."/>
            <person name="Heuer A."/>
            <person name="Rast P."/>
            <person name="Oberbeckmann S."/>
            <person name="Bunk B."/>
            <person name="Jeske O."/>
            <person name="Meyerdierks A."/>
            <person name="Storesund J.E."/>
            <person name="Kallscheuer N."/>
            <person name="Luecker S."/>
            <person name="Lage O.M."/>
            <person name="Pohl T."/>
            <person name="Merkel B.J."/>
            <person name="Hornburger P."/>
            <person name="Mueller R.-W."/>
            <person name="Bruemmer F."/>
            <person name="Labrenz M."/>
            <person name="Spormann A.M."/>
            <person name="Op Den Camp H."/>
            <person name="Overmann J."/>
            <person name="Amann R."/>
            <person name="Jetten M.S.M."/>
            <person name="Mascher T."/>
            <person name="Medema M.H."/>
            <person name="Devos D.P."/>
            <person name="Kaster A.-K."/>
            <person name="Ovreas L."/>
            <person name="Rohde M."/>
            <person name="Galperin M.Y."/>
            <person name="Jogler C."/>
        </authorList>
    </citation>
    <scope>NUCLEOTIDE SEQUENCE [LARGE SCALE GENOMIC DNA]</scope>
    <source>
        <strain evidence="9 10">CA13</strain>
    </source>
</reference>
<proteinExistence type="inferred from homology"/>
<dbReference type="InterPro" id="IPR050810">
    <property type="entry name" value="Bact_Secretion_Sys_Channel"/>
</dbReference>
<accession>A0A5C5Z496</accession>
<evidence type="ECO:0000256" key="3">
    <source>
        <dbReference type="ARBA" id="ARBA00023136"/>
    </source>
</evidence>
<feature type="region of interest" description="Disordered" evidence="6">
    <location>
        <begin position="1226"/>
        <end position="1255"/>
    </location>
</feature>
<dbReference type="Pfam" id="PF00263">
    <property type="entry name" value="Secretin"/>
    <property type="match status" value="1"/>
</dbReference>
<evidence type="ECO:0000313" key="10">
    <source>
        <dbReference type="Proteomes" id="UP000315010"/>
    </source>
</evidence>
<organism evidence="9 10">
    <name type="scientific">Novipirellula herctigrandis</name>
    <dbReference type="NCBI Taxonomy" id="2527986"/>
    <lineage>
        <taxon>Bacteria</taxon>
        <taxon>Pseudomonadati</taxon>
        <taxon>Planctomycetota</taxon>
        <taxon>Planctomycetia</taxon>
        <taxon>Pirellulales</taxon>
        <taxon>Pirellulaceae</taxon>
        <taxon>Novipirellula</taxon>
    </lineage>
</organism>
<evidence type="ECO:0000313" key="9">
    <source>
        <dbReference type="EMBL" id="TWT82035.1"/>
    </source>
</evidence>
<protein>
    <submittedName>
        <fullName evidence="9">Putative type II secretion system protein D</fullName>
    </submittedName>
</protein>
<gene>
    <name evidence="9" type="primary">gspD_2</name>
    <name evidence="9" type="ORF">CA13_34900</name>
</gene>
<keyword evidence="2" id="KW-0732">Signal</keyword>
<dbReference type="Pfam" id="PF03958">
    <property type="entry name" value="Secretin_N"/>
    <property type="match status" value="4"/>
</dbReference>